<keyword evidence="2" id="KW-1185">Reference proteome</keyword>
<dbReference type="Proteomes" id="UP001271007">
    <property type="component" value="Unassembled WGS sequence"/>
</dbReference>
<comment type="caution">
    <text evidence="1">The sequence shown here is derived from an EMBL/GenBank/DDBJ whole genome shotgun (WGS) entry which is preliminary data.</text>
</comment>
<gene>
    <name evidence="1" type="ORF">LTR09_006659</name>
</gene>
<sequence length="227" mass="26210">MDGQQHHQSRLLRLPVEIQLIVYEYTVVDDEPLLLNCPCDSSYADGKEWAEDQRRWKEGEKQRPVQPGLTRTCTAIRAMTIDTFYERNTFRAHYCFNTDVASALEWLQCIGRKNRRSLRNFFFYDANPGFDEIWPLDLMRLQRGEFRDMGGAILTSHSEETLHIDDHICHRGSFINDDGDGHLESVARLFEVLALQEWEEPGANASAAVHASEGKSYEGVESKTWCH</sequence>
<evidence type="ECO:0000313" key="2">
    <source>
        <dbReference type="Proteomes" id="UP001271007"/>
    </source>
</evidence>
<name>A0AAJ0DDS5_9PEZI</name>
<dbReference type="PANTHER" id="PTHR42085:SF1">
    <property type="entry name" value="F-BOX DOMAIN-CONTAINING PROTEIN"/>
    <property type="match status" value="1"/>
</dbReference>
<evidence type="ECO:0000313" key="1">
    <source>
        <dbReference type="EMBL" id="KAK3052067.1"/>
    </source>
</evidence>
<dbReference type="AlphaFoldDB" id="A0AAJ0DDS5"/>
<dbReference type="PANTHER" id="PTHR42085">
    <property type="entry name" value="F-BOX DOMAIN-CONTAINING PROTEIN"/>
    <property type="match status" value="1"/>
</dbReference>
<reference evidence="1" key="1">
    <citation type="submission" date="2023-04" db="EMBL/GenBank/DDBJ databases">
        <title>Black Yeasts Isolated from many extreme environments.</title>
        <authorList>
            <person name="Coleine C."/>
            <person name="Stajich J.E."/>
            <person name="Selbmann L."/>
        </authorList>
    </citation>
    <scope>NUCLEOTIDE SEQUENCE</scope>
    <source>
        <strain evidence="1">CCFEE 5312</strain>
    </source>
</reference>
<organism evidence="1 2">
    <name type="scientific">Extremus antarcticus</name>
    <dbReference type="NCBI Taxonomy" id="702011"/>
    <lineage>
        <taxon>Eukaryota</taxon>
        <taxon>Fungi</taxon>
        <taxon>Dikarya</taxon>
        <taxon>Ascomycota</taxon>
        <taxon>Pezizomycotina</taxon>
        <taxon>Dothideomycetes</taxon>
        <taxon>Dothideomycetidae</taxon>
        <taxon>Mycosphaerellales</taxon>
        <taxon>Extremaceae</taxon>
        <taxon>Extremus</taxon>
    </lineage>
</organism>
<proteinExistence type="predicted"/>
<dbReference type="EMBL" id="JAWDJX010000022">
    <property type="protein sequence ID" value="KAK3052067.1"/>
    <property type="molecule type" value="Genomic_DNA"/>
</dbReference>
<dbReference type="InterPro" id="IPR038883">
    <property type="entry name" value="AN11006-like"/>
</dbReference>
<accession>A0AAJ0DDS5</accession>
<protein>
    <submittedName>
        <fullName evidence="1">Uncharacterized protein</fullName>
    </submittedName>
</protein>